<dbReference type="AlphaFoldDB" id="A0A6C0FCZ5"/>
<reference evidence="2" key="1">
    <citation type="journal article" date="2020" name="Nature">
        <title>Giant virus diversity and host interactions through global metagenomics.</title>
        <authorList>
            <person name="Schulz F."/>
            <person name="Roux S."/>
            <person name="Paez-Espino D."/>
            <person name="Jungbluth S."/>
            <person name="Walsh D.A."/>
            <person name="Denef V.J."/>
            <person name="McMahon K.D."/>
            <person name="Konstantinidis K.T."/>
            <person name="Eloe-Fadrosh E.A."/>
            <person name="Kyrpides N.C."/>
            <person name="Woyke T."/>
        </authorList>
    </citation>
    <scope>NUCLEOTIDE SEQUENCE</scope>
    <source>
        <strain evidence="2">GVMAG-S-ERX556106-38</strain>
    </source>
</reference>
<evidence type="ECO:0000256" key="1">
    <source>
        <dbReference type="SAM" id="MobiDB-lite"/>
    </source>
</evidence>
<accession>A0A6C0FCZ5</accession>
<name>A0A6C0FCZ5_9ZZZZ</name>
<evidence type="ECO:0000313" key="2">
    <source>
        <dbReference type="EMBL" id="QHT38751.1"/>
    </source>
</evidence>
<proteinExistence type="predicted"/>
<dbReference type="EMBL" id="MN738833">
    <property type="protein sequence ID" value="QHT38751.1"/>
    <property type="molecule type" value="Genomic_DNA"/>
</dbReference>
<sequence length="88" mass="9736">MSTGLVFERLGKISPTTTRQYQKRFSFDDNTATVHIGLVNPRNKCSMTMPAQKNLVCATSVPILEKSTSSSLSTDSSPNSLDNPFYFQ</sequence>
<feature type="region of interest" description="Disordered" evidence="1">
    <location>
        <begin position="67"/>
        <end position="88"/>
    </location>
</feature>
<protein>
    <submittedName>
        <fullName evidence="2">Uncharacterized protein</fullName>
    </submittedName>
</protein>
<organism evidence="2">
    <name type="scientific">viral metagenome</name>
    <dbReference type="NCBI Taxonomy" id="1070528"/>
    <lineage>
        <taxon>unclassified sequences</taxon>
        <taxon>metagenomes</taxon>
        <taxon>organismal metagenomes</taxon>
    </lineage>
</organism>